<dbReference type="GO" id="GO:0016655">
    <property type="term" value="F:oxidoreductase activity, acting on NAD(P)H, quinone or similar compound as acceptor"/>
    <property type="evidence" value="ECO:0007669"/>
    <property type="project" value="UniProtKB-UniRule"/>
</dbReference>
<feature type="transmembrane region" description="Helical" evidence="5">
    <location>
        <begin position="239"/>
        <end position="261"/>
    </location>
</feature>
<dbReference type="STRING" id="1121448.DGI_0245"/>
<feature type="transmembrane region" description="Helical" evidence="5">
    <location>
        <begin position="12"/>
        <end position="37"/>
    </location>
</feature>
<dbReference type="PROSITE" id="PS00668">
    <property type="entry name" value="COMPLEX1_ND1_2"/>
    <property type="match status" value="1"/>
</dbReference>
<evidence type="ECO:0000256" key="1">
    <source>
        <dbReference type="ARBA" id="ARBA00004141"/>
    </source>
</evidence>
<dbReference type="RefSeq" id="WP_021758773.1">
    <property type="nucleotide sequence ID" value="NC_022444.1"/>
</dbReference>
<dbReference type="KEGG" id="dgg:DGI_0245"/>
<dbReference type="OrthoDB" id="9803734at2"/>
<keyword evidence="5" id="KW-1278">Translocase</keyword>
<evidence type="ECO:0000256" key="2">
    <source>
        <dbReference type="ARBA" id="ARBA00022692"/>
    </source>
</evidence>
<dbReference type="EMBL" id="CP006585">
    <property type="protein sequence ID" value="AGW12177.1"/>
    <property type="molecule type" value="Genomic_DNA"/>
</dbReference>
<proteinExistence type="inferred from homology"/>
<feature type="transmembrane region" description="Helical" evidence="5">
    <location>
        <begin position="190"/>
        <end position="210"/>
    </location>
</feature>
<dbReference type="GO" id="GO:0003954">
    <property type="term" value="F:NADH dehydrogenase activity"/>
    <property type="evidence" value="ECO:0007669"/>
    <property type="project" value="TreeGrafter"/>
</dbReference>
<dbReference type="GO" id="GO:0005886">
    <property type="term" value="C:plasma membrane"/>
    <property type="evidence" value="ECO:0007669"/>
    <property type="project" value="UniProtKB-SubCell"/>
</dbReference>
<feature type="transmembrane region" description="Helical" evidence="5">
    <location>
        <begin position="273"/>
        <end position="294"/>
    </location>
</feature>
<comment type="catalytic activity">
    <reaction evidence="5">
        <text>a quinone + NADH + 5 H(+)(in) = a quinol + NAD(+) + 4 H(+)(out)</text>
        <dbReference type="Rhea" id="RHEA:57888"/>
        <dbReference type="ChEBI" id="CHEBI:15378"/>
        <dbReference type="ChEBI" id="CHEBI:24646"/>
        <dbReference type="ChEBI" id="CHEBI:57540"/>
        <dbReference type="ChEBI" id="CHEBI:57945"/>
        <dbReference type="ChEBI" id="CHEBI:132124"/>
    </reaction>
</comment>
<reference evidence="8" key="2">
    <citation type="submission" date="2013-07" db="EMBL/GenBank/DDBJ databases">
        <authorList>
            <person name="Morais-Silva F.O."/>
            <person name="Rezende A.M."/>
            <person name="Pimentel C."/>
            <person name="Resende D.M."/>
            <person name="Santos C.I."/>
            <person name="Clemente C."/>
            <person name="de Oliveira L.M."/>
            <person name="da Silva S.M."/>
            <person name="Costa D.A."/>
            <person name="Varela-Raposo A."/>
            <person name="Horacio E.C.A."/>
            <person name="Matos M."/>
            <person name="Flores O."/>
            <person name="Ruiz J.C."/>
            <person name="Rodrigues-Pousada C."/>
        </authorList>
    </citation>
    <scope>NUCLEOTIDE SEQUENCE [LARGE SCALE GENOMIC DNA]</scope>
    <source>
        <strain evidence="8">ATCC 19364 / DSM 1382 / NCIMB 9332 / VKM B-1759</strain>
    </source>
</reference>
<evidence type="ECO:0000256" key="4">
    <source>
        <dbReference type="ARBA" id="ARBA00023136"/>
    </source>
</evidence>
<keyword evidence="5 6" id="KW-0520">NAD</keyword>
<dbReference type="EC" id="7.1.1.-" evidence="5"/>
<evidence type="ECO:0000313" key="8">
    <source>
        <dbReference type="Proteomes" id="UP000016587"/>
    </source>
</evidence>
<keyword evidence="5" id="KW-1003">Cell membrane</keyword>
<sequence>MIALADLQIPGAFVRLVVALAALAAFVGVNGMLLVYLERKVAGHIQRRPGPFEVGPHGILQAVADALKLVGKQLVTPKGADWLLFWGAPVVSFMPVFLLFLPIEFGPGLYGLDTNLGLLLILAFAGLNVLALCMAGWGSNNKWALLGAARAVAQSVAYEIPLLLAVLAIAAMAGTLHLGEIVARQGSWPWQWNVALQPVAFFIYFVCSVAETNRAPFDLPEAESELTAGFHTEYPGMGFGLFFLAEYAEMIVVSAVGATLFLGGWKGPLVDGVWWFLFKIYAWLLVMMWIRWTYPRVRFDQILNLCWKWLIPLALVNLLATFVALAVV</sequence>
<organism evidence="7 8">
    <name type="scientific">Megalodesulfovibrio gigas (strain ATCC 19364 / DSM 1382 / NCIMB 9332 / VKM B-1759)</name>
    <name type="common">Desulfovibrio gigas</name>
    <dbReference type="NCBI Taxonomy" id="1121448"/>
    <lineage>
        <taxon>Bacteria</taxon>
        <taxon>Pseudomonadati</taxon>
        <taxon>Thermodesulfobacteriota</taxon>
        <taxon>Desulfovibrionia</taxon>
        <taxon>Desulfovibrionales</taxon>
        <taxon>Desulfovibrionaceae</taxon>
        <taxon>Megalodesulfovibrio</taxon>
    </lineage>
</organism>
<dbReference type="PANTHER" id="PTHR11432:SF3">
    <property type="entry name" value="NADH-UBIQUINONE OXIDOREDUCTASE CHAIN 1"/>
    <property type="match status" value="1"/>
</dbReference>
<keyword evidence="2 5" id="KW-0812">Transmembrane</keyword>
<dbReference type="PANTHER" id="PTHR11432">
    <property type="entry name" value="NADH DEHYDROGENASE SUBUNIT 1"/>
    <property type="match status" value="1"/>
</dbReference>
<feature type="transmembrane region" description="Helical" evidence="5">
    <location>
        <begin position="82"/>
        <end position="103"/>
    </location>
</feature>
<evidence type="ECO:0000256" key="5">
    <source>
        <dbReference type="HAMAP-Rule" id="MF_01350"/>
    </source>
</evidence>
<dbReference type="eggNOG" id="COG1005">
    <property type="taxonomic scope" value="Bacteria"/>
</dbReference>
<gene>
    <name evidence="5 7" type="primary">nuoH</name>
    <name evidence="7" type="ORF">DGI_0245</name>
</gene>
<name>T2G8G3_MEGG1</name>
<evidence type="ECO:0000256" key="3">
    <source>
        <dbReference type="ARBA" id="ARBA00022989"/>
    </source>
</evidence>
<dbReference type="GO" id="GO:0009060">
    <property type="term" value="P:aerobic respiration"/>
    <property type="evidence" value="ECO:0007669"/>
    <property type="project" value="TreeGrafter"/>
</dbReference>
<protein>
    <recommendedName>
        <fullName evidence="5">NADH-quinone oxidoreductase subunit H</fullName>
        <ecNumber evidence="5">7.1.1.-</ecNumber>
    </recommendedName>
    <alternativeName>
        <fullName evidence="5">NADH dehydrogenase I subunit H</fullName>
    </alternativeName>
    <alternativeName>
        <fullName evidence="5">NDH-1 subunit H</fullName>
    </alternativeName>
</protein>
<dbReference type="HAMAP" id="MF_01350">
    <property type="entry name" value="NDH1_NuoH"/>
    <property type="match status" value="1"/>
</dbReference>
<dbReference type="PROSITE" id="PS00667">
    <property type="entry name" value="COMPLEX1_ND1_1"/>
    <property type="match status" value="1"/>
</dbReference>
<accession>T2G8G3</accession>
<dbReference type="HOGENOM" id="CLU_015134_0_1_7"/>
<keyword evidence="4 5" id="KW-0472">Membrane</keyword>
<comment type="function">
    <text evidence="5">NDH-1 shuttles electrons from NADH, via FMN and iron-sulfur (Fe-S) centers, to quinones in the respiratory chain. The immediate electron acceptor for the enzyme in this species is believed to be ubiquinone. Couples the redox reaction to proton translocation (for every two electrons transferred, four hydrogen ions are translocated across the cytoplasmic membrane), and thus conserves the redox energy in a proton gradient. This subunit may bind ubiquinone.</text>
</comment>
<keyword evidence="5" id="KW-0874">Quinone</keyword>
<dbReference type="InterPro" id="IPR001694">
    <property type="entry name" value="NADH_UbQ_OxRdtase_su1/FPO"/>
</dbReference>
<feature type="transmembrane region" description="Helical" evidence="5">
    <location>
        <begin position="156"/>
        <end position="178"/>
    </location>
</feature>
<reference evidence="7 8" key="1">
    <citation type="journal article" date="2013" name="J. Bacteriol.">
        <title>Roles of HynAB and Ech, the only two hydrogenases found in the model sulfate reducer Desulfovibrio gigas.</title>
        <authorList>
            <person name="Morais-Silva F.O."/>
            <person name="Santos C.I."/>
            <person name="Rodrigues R."/>
            <person name="Pereira I.A."/>
            <person name="Rodrigues-Pousada C."/>
        </authorList>
    </citation>
    <scope>NUCLEOTIDE SEQUENCE [LARGE SCALE GENOMIC DNA]</scope>
    <source>
        <strain evidence="8">ATCC 19364 / DSM 1382 / NCIMB 9332 / VKM B-1759</strain>
    </source>
</reference>
<dbReference type="Proteomes" id="UP000016587">
    <property type="component" value="Chromosome"/>
</dbReference>
<evidence type="ECO:0000313" key="7">
    <source>
        <dbReference type="EMBL" id="AGW12177.1"/>
    </source>
</evidence>
<comment type="similarity">
    <text evidence="5 6">Belongs to the complex I subunit 1 family.</text>
</comment>
<keyword evidence="5" id="KW-0830">Ubiquinone</keyword>
<evidence type="ECO:0000256" key="6">
    <source>
        <dbReference type="RuleBase" id="RU000471"/>
    </source>
</evidence>
<dbReference type="PATRIC" id="fig|1121448.10.peg.251"/>
<dbReference type="GO" id="GO:0048038">
    <property type="term" value="F:quinone binding"/>
    <property type="evidence" value="ECO:0007669"/>
    <property type="project" value="UniProtKB-KW"/>
</dbReference>
<dbReference type="AlphaFoldDB" id="T2G8G3"/>
<keyword evidence="3 5" id="KW-1133">Transmembrane helix</keyword>
<feature type="transmembrane region" description="Helical" evidence="5">
    <location>
        <begin position="115"/>
        <end position="135"/>
    </location>
</feature>
<comment type="subunit">
    <text evidence="5">NDH-1 is composed of 14 different subunits. Subunits NuoA, H, J, K, L, M, N constitute the membrane sector of the complex.</text>
</comment>
<feature type="transmembrane region" description="Helical" evidence="5">
    <location>
        <begin position="306"/>
        <end position="327"/>
    </location>
</feature>
<comment type="subcellular location">
    <subcellularLocation>
        <location evidence="5 6">Cell membrane</location>
        <topology evidence="5 6">Multi-pass membrane protein</topology>
    </subcellularLocation>
    <subcellularLocation>
        <location evidence="1">Membrane</location>
        <topology evidence="1">Multi-pass membrane protein</topology>
    </subcellularLocation>
</comment>
<dbReference type="InterPro" id="IPR018086">
    <property type="entry name" value="NADH_UbQ_OxRdtase_su1_CS"/>
</dbReference>
<dbReference type="Pfam" id="PF00146">
    <property type="entry name" value="NADHdh"/>
    <property type="match status" value="1"/>
</dbReference>
<dbReference type="NCBIfam" id="NF004741">
    <property type="entry name" value="PRK06076.1-2"/>
    <property type="match status" value="1"/>
</dbReference>
<keyword evidence="8" id="KW-1185">Reference proteome</keyword>